<name>A0A0C3FQ69_PILCF</name>
<dbReference type="InParanoid" id="A0A0C3FQ69"/>
<keyword evidence="2" id="KW-1185">Reference proteome</keyword>
<dbReference type="AlphaFoldDB" id="A0A0C3FQ69"/>
<reference evidence="2" key="2">
    <citation type="submission" date="2015-01" db="EMBL/GenBank/DDBJ databases">
        <title>Evolutionary Origins and Diversification of the Mycorrhizal Mutualists.</title>
        <authorList>
            <consortium name="DOE Joint Genome Institute"/>
            <consortium name="Mycorrhizal Genomics Consortium"/>
            <person name="Kohler A."/>
            <person name="Kuo A."/>
            <person name="Nagy L.G."/>
            <person name="Floudas D."/>
            <person name="Copeland A."/>
            <person name="Barry K.W."/>
            <person name="Cichocki N."/>
            <person name="Veneault-Fourrey C."/>
            <person name="LaButti K."/>
            <person name="Lindquist E.A."/>
            <person name="Lipzen A."/>
            <person name="Lundell T."/>
            <person name="Morin E."/>
            <person name="Murat C."/>
            <person name="Riley R."/>
            <person name="Ohm R."/>
            <person name="Sun H."/>
            <person name="Tunlid A."/>
            <person name="Henrissat B."/>
            <person name="Grigoriev I.V."/>
            <person name="Hibbett D.S."/>
            <person name="Martin F."/>
        </authorList>
    </citation>
    <scope>NUCLEOTIDE SEQUENCE [LARGE SCALE GENOMIC DNA]</scope>
    <source>
        <strain evidence="2">F 1598</strain>
    </source>
</reference>
<dbReference type="Proteomes" id="UP000054166">
    <property type="component" value="Unassembled WGS sequence"/>
</dbReference>
<reference evidence="1 2" key="1">
    <citation type="submission" date="2014-04" db="EMBL/GenBank/DDBJ databases">
        <authorList>
            <consortium name="DOE Joint Genome Institute"/>
            <person name="Kuo A."/>
            <person name="Tarkka M."/>
            <person name="Buscot F."/>
            <person name="Kohler A."/>
            <person name="Nagy L.G."/>
            <person name="Floudas D."/>
            <person name="Copeland A."/>
            <person name="Barry K.W."/>
            <person name="Cichocki N."/>
            <person name="Veneault-Fourrey C."/>
            <person name="LaButti K."/>
            <person name="Lindquist E.A."/>
            <person name="Lipzen A."/>
            <person name="Lundell T."/>
            <person name="Morin E."/>
            <person name="Murat C."/>
            <person name="Sun H."/>
            <person name="Tunlid A."/>
            <person name="Henrissat B."/>
            <person name="Grigoriev I.V."/>
            <person name="Hibbett D.S."/>
            <person name="Martin F."/>
            <person name="Nordberg H.P."/>
            <person name="Cantor M.N."/>
            <person name="Hua S.X."/>
        </authorList>
    </citation>
    <scope>NUCLEOTIDE SEQUENCE [LARGE SCALE GENOMIC DNA]</scope>
    <source>
        <strain evidence="1 2">F 1598</strain>
    </source>
</reference>
<sequence length="367" mass="39497">METADAVDLSTPLITISCTAVLMSRSRQEPLQSHTFFSIPINHIFLGKRTGVNSILIGTLICVLQEQMLSGCEVSDDITRIISAVGSDSPDQLDLETITVATTRIPVFGDDMQNPIYGYRSLCTLLSVYVDTEFTSIAIQPDSELLAVRSDDNNPITKNFARVWAPCGLELETHFIVILTHTPAPSLDGSPFLFRDISTSPAPISRPSSVVQPSPLGIPVSADWLRGLSNASPNISRSNSPASGIGASHCSLSNSPASVVAQIPQTASSDIPVFGPDTPIETICHHYGVTDENIRSAKFMAAERSSFDMTLNYQGMLHILAQLGFQELDAPFITAQAVTLTGGLTLSAGDVVKEFGWSTDSFEHKRV</sequence>
<organism evidence="1 2">
    <name type="scientific">Piloderma croceum (strain F 1598)</name>
    <dbReference type="NCBI Taxonomy" id="765440"/>
    <lineage>
        <taxon>Eukaryota</taxon>
        <taxon>Fungi</taxon>
        <taxon>Dikarya</taxon>
        <taxon>Basidiomycota</taxon>
        <taxon>Agaricomycotina</taxon>
        <taxon>Agaricomycetes</taxon>
        <taxon>Agaricomycetidae</taxon>
        <taxon>Atheliales</taxon>
        <taxon>Atheliaceae</taxon>
        <taxon>Piloderma</taxon>
    </lineage>
</organism>
<protein>
    <submittedName>
        <fullName evidence="1">Uncharacterized protein</fullName>
    </submittedName>
</protein>
<dbReference type="EMBL" id="KN832997">
    <property type="protein sequence ID" value="KIM81864.1"/>
    <property type="molecule type" value="Genomic_DNA"/>
</dbReference>
<evidence type="ECO:0000313" key="2">
    <source>
        <dbReference type="Proteomes" id="UP000054166"/>
    </source>
</evidence>
<evidence type="ECO:0000313" key="1">
    <source>
        <dbReference type="EMBL" id="KIM81864.1"/>
    </source>
</evidence>
<dbReference type="HOGENOM" id="CLU_754620_0_0_1"/>
<accession>A0A0C3FQ69</accession>
<gene>
    <name evidence="1" type="ORF">PILCRDRAFT_821225</name>
</gene>
<proteinExistence type="predicted"/>